<accession>A0ACC1CBK9</accession>
<proteinExistence type="predicted"/>
<sequence length="441" mass="49957">MEVNFRHEDSTFVREITTLILVTPVTLLAGCWRYRVYPQLGRKLPPGKLGLPIVGESLSFFKAQKKNLVAEWMKKCTNEYGPIFKTSLIGSNAVIITGQAGNRFIFSDSDNGIACNQLASELNGMESVKVAPLLKKTAFKVTCSLLYALSEGKEKDALLENFAIALKGIRCVPLNFPGTLYRKSSISRARIRNLFTQLIARRRRELEEGKVSSHEDIISTLVSLRDEDGKPLLEEEVIDNLITLMMASHDTTAILLIHFVRLLARDAEICDKVLQEQKEVVKAGEGSGGKLSRREVQMMKYTWSVAQEIMRLTPPVIGNFRRAWRDTRFDGFDIPRGWQVLWVTSGTHLDDKIFAEPEKIDPSRFQTLTKSMPPYTYIPFGADQRICPGAEFARVEVLLIIHYLITTYRWTEEIPDEPMIADPIPYPAMGLPVKLYSRNNI</sequence>
<dbReference type="Proteomes" id="UP001164250">
    <property type="component" value="Chromosome 1"/>
</dbReference>
<protein>
    <submittedName>
        <fullName evidence="1">Uncharacterized protein</fullName>
    </submittedName>
</protein>
<keyword evidence="2" id="KW-1185">Reference proteome</keyword>
<name>A0ACC1CBK9_9ROSI</name>
<evidence type="ECO:0000313" key="2">
    <source>
        <dbReference type="Proteomes" id="UP001164250"/>
    </source>
</evidence>
<comment type="caution">
    <text evidence="1">The sequence shown here is derived from an EMBL/GenBank/DDBJ whole genome shotgun (WGS) entry which is preliminary data.</text>
</comment>
<dbReference type="EMBL" id="CM047897">
    <property type="protein sequence ID" value="KAJ0112889.1"/>
    <property type="molecule type" value="Genomic_DNA"/>
</dbReference>
<reference evidence="2" key="1">
    <citation type="journal article" date="2023" name="G3 (Bethesda)">
        <title>Genome assembly and association tests identify interacting loci associated with vigor, precocity, and sex in interspecific pistachio rootstocks.</title>
        <authorList>
            <person name="Palmer W."/>
            <person name="Jacygrad E."/>
            <person name="Sagayaradj S."/>
            <person name="Cavanaugh K."/>
            <person name="Han R."/>
            <person name="Bertier L."/>
            <person name="Beede B."/>
            <person name="Kafkas S."/>
            <person name="Golino D."/>
            <person name="Preece J."/>
            <person name="Michelmore R."/>
        </authorList>
    </citation>
    <scope>NUCLEOTIDE SEQUENCE [LARGE SCALE GENOMIC DNA]</scope>
</reference>
<evidence type="ECO:0000313" key="1">
    <source>
        <dbReference type="EMBL" id="KAJ0112889.1"/>
    </source>
</evidence>
<organism evidence="1 2">
    <name type="scientific">Pistacia atlantica</name>
    <dbReference type="NCBI Taxonomy" id="434234"/>
    <lineage>
        <taxon>Eukaryota</taxon>
        <taxon>Viridiplantae</taxon>
        <taxon>Streptophyta</taxon>
        <taxon>Embryophyta</taxon>
        <taxon>Tracheophyta</taxon>
        <taxon>Spermatophyta</taxon>
        <taxon>Magnoliopsida</taxon>
        <taxon>eudicotyledons</taxon>
        <taxon>Gunneridae</taxon>
        <taxon>Pentapetalae</taxon>
        <taxon>rosids</taxon>
        <taxon>malvids</taxon>
        <taxon>Sapindales</taxon>
        <taxon>Anacardiaceae</taxon>
        <taxon>Pistacia</taxon>
    </lineage>
</organism>
<gene>
    <name evidence="1" type="ORF">Patl1_01368</name>
</gene>